<dbReference type="GeneID" id="89665847"/>
<reference evidence="5 6" key="1">
    <citation type="submission" date="2020-08" db="EMBL/GenBank/DDBJ databases">
        <title>Emergence of ISAba1-mediated novel tet(X) in Acinetobacter variabilis from a chicken farm.</title>
        <authorList>
            <person name="Peng K."/>
            <person name="Li R."/>
        </authorList>
    </citation>
    <scope>NUCLEOTIDE SEQUENCE [LARGE SCALE GENOMIC DNA]</scope>
    <source>
        <strain evidence="5 6">XM9F202-2</strain>
    </source>
</reference>
<protein>
    <submittedName>
        <fullName evidence="5">Nitroreductase family protein</fullName>
    </submittedName>
</protein>
<sequence>MALLNKIGQVLTTDLTKDFKFPKKSKAVENLEFTFVEKLKKCRGTYQLGKRVHYSQAYLTELIQEAVHSCPSAYNSQSARIIVLFADSHHQFWNIVKDIQRQHVPASVYEGIRIKLDQCANAYGTILFYEDQRAIQQLQKKIPFSADDFPLWSEQTSGMVQFAAWTALADAGLGTSLQHYNAQINHPVAEHFKIDENWLLRAQLCFGSIEEAIEDKIESVNPDSFQVFS</sequence>
<evidence type="ECO:0000259" key="4">
    <source>
        <dbReference type="Pfam" id="PF00881"/>
    </source>
</evidence>
<dbReference type="PANTHER" id="PTHR43035">
    <property type="entry name" value="FATTY ACID REPRESSION MUTANT PROTEIN 2-RELATED"/>
    <property type="match status" value="1"/>
</dbReference>
<dbReference type="AlphaFoldDB" id="A0A7T8ANJ3"/>
<keyword evidence="2" id="KW-0963">Cytoplasm</keyword>
<dbReference type="FunFam" id="3.40.109.10:FF:000001">
    <property type="entry name" value="Nitroreductase family"/>
    <property type="match status" value="1"/>
</dbReference>
<evidence type="ECO:0000313" key="6">
    <source>
        <dbReference type="Proteomes" id="UP000596079"/>
    </source>
</evidence>
<dbReference type="RefSeq" id="WP_180018752.1">
    <property type="nucleotide sequence ID" value="NZ_CP060811.1"/>
</dbReference>
<proteinExistence type="predicted"/>
<dbReference type="Proteomes" id="UP000596079">
    <property type="component" value="Chromosome"/>
</dbReference>
<evidence type="ECO:0000256" key="1">
    <source>
        <dbReference type="ARBA" id="ARBA00004496"/>
    </source>
</evidence>
<evidence type="ECO:0000256" key="2">
    <source>
        <dbReference type="ARBA" id="ARBA00022490"/>
    </source>
</evidence>
<comment type="subcellular location">
    <subcellularLocation>
        <location evidence="1">Cytoplasm</location>
    </subcellularLocation>
</comment>
<dbReference type="Gene3D" id="3.40.109.10">
    <property type="entry name" value="NADH Oxidase"/>
    <property type="match status" value="1"/>
</dbReference>
<dbReference type="EMBL" id="CP060811">
    <property type="protein sequence ID" value="QQN86936.1"/>
    <property type="molecule type" value="Genomic_DNA"/>
</dbReference>
<name>A0A7T8ANJ3_9GAMM</name>
<feature type="domain" description="Nitroreductase" evidence="4">
    <location>
        <begin position="63"/>
        <end position="207"/>
    </location>
</feature>
<dbReference type="InterPro" id="IPR029479">
    <property type="entry name" value="Nitroreductase"/>
</dbReference>
<dbReference type="GO" id="GO:0034599">
    <property type="term" value="P:cellular response to oxidative stress"/>
    <property type="evidence" value="ECO:0007669"/>
    <property type="project" value="InterPro"/>
</dbReference>
<accession>A0A7T8ANJ3</accession>
<dbReference type="PANTHER" id="PTHR43035:SF1">
    <property type="entry name" value="FATTY ACID REPRESSION MUTANT PROTEIN 2-RELATED"/>
    <property type="match status" value="1"/>
</dbReference>
<dbReference type="GO" id="GO:0016491">
    <property type="term" value="F:oxidoreductase activity"/>
    <property type="evidence" value="ECO:0007669"/>
    <property type="project" value="UniProtKB-KW"/>
</dbReference>
<organism evidence="5 6">
    <name type="scientific">Acinetobacter variabilis</name>
    <dbReference type="NCBI Taxonomy" id="70346"/>
    <lineage>
        <taxon>Bacteria</taxon>
        <taxon>Pseudomonadati</taxon>
        <taxon>Pseudomonadota</taxon>
        <taxon>Gammaproteobacteria</taxon>
        <taxon>Moraxellales</taxon>
        <taxon>Moraxellaceae</taxon>
        <taxon>Acinetobacter</taxon>
    </lineage>
</organism>
<evidence type="ECO:0000313" key="5">
    <source>
        <dbReference type="EMBL" id="QQN86936.1"/>
    </source>
</evidence>
<keyword evidence="3" id="KW-0560">Oxidoreductase</keyword>
<evidence type="ECO:0000256" key="3">
    <source>
        <dbReference type="ARBA" id="ARBA00023002"/>
    </source>
</evidence>
<dbReference type="GO" id="GO:0005737">
    <property type="term" value="C:cytoplasm"/>
    <property type="evidence" value="ECO:0007669"/>
    <property type="project" value="UniProtKB-SubCell"/>
</dbReference>
<gene>
    <name evidence="5" type="ORF">IAQ69_08565</name>
</gene>
<dbReference type="InterPro" id="IPR000415">
    <property type="entry name" value="Nitroreductase-like"/>
</dbReference>
<dbReference type="Pfam" id="PF00881">
    <property type="entry name" value="Nitroreductase"/>
    <property type="match status" value="1"/>
</dbReference>
<dbReference type="SUPFAM" id="SSF55469">
    <property type="entry name" value="FMN-dependent nitroreductase-like"/>
    <property type="match status" value="1"/>
</dbReference>
<dbReference type="InterPro" id="IPR033877">
    <property type="entry name" value="Frm2/Hbn1"/>
</dbReference>